<gene>
    <name evidence="1" type="ORF">Vadar_022751</name>
</gene>
<dbReference type="Proteomes" id="UP000828048">
    <property type="component" value="Chromosome 9"/>
</dbReference>
<sequence>MAAILALSYFHCASSVDTTRRTIAAKMDQNHDLNTNQRAPKTARFTRKKLQIQNASTPQEALLSHLESGFTEDALHLFENLNTRDPFVWNVVIRGLTTNGHFQHALEVYYRMQCEGIRADNFTYPFVIKACAGSFSLVEGRKVHSKLIKAGIDSDLYVSNSLVAMYAKLGLILLAEQVFEELPVRDLVSWNSMIRGYVSVGEGWNAFSCFREMQEARLRPDRFSIISTLGACSLECLLRYGKEIHGQAIRSRFELDVMVQTSLVDMYGKCGRVDYAERLFKRIYQKNIVLWNAMIAGYAQNGKPMESFACLKNMQEDDKLNPDIVTSINLLPSCAQIGAILQVKTIHGFAIRKGFLPHLVLETALVDMYGKCGEQKLARKVFSYMSQRNLVSWNAMIAAYVQNGHDREALELFQDLWKEPLNPDATTITSILPAYAEVAFLREGKQIHGYAAKLNLEGSSTFISNSIVYMYAKCGDLQTARKIFDGMVYRDVISWNTIIMAYAIHGFGANSIKLFSEMKEEGIKPNASTFVSLLLSCSTSGMIDEGWEYFSSMEEDYGICPGIEHYGCMVDIIGRSGNLDLAKHFIGEMPLDPTARIWGSLLAASRHHRNIELAELAAKHILALEQDNTGCYLLLSNMYAEAGRWGDVERIKCRMEKEGLEKTPGCSTVENISKIYKFINLDMSHVYTNTIYDVLCILSRKIGEDIYIHSVSKFRPLDVIRKRSISPEFHSVRFAICYGLMQVSLGSPVFVRKNIRICEACHNAAKKVSEGTKSGSLFLASYLLEIEVEEDILDRICSVNILACAWWAIHEAARYCITTHLRTNLGGPTQTFAALERMLLDIAHVLQLDSEQNDGNLSIISSSYSRLLPIMRLLLDFVEALKKNVYNAYEGSTVLPSPTHQSSLFFRANEKELRNLVDAALNDKPRAQVAENLPNIRGRFSEDILKVLRHMALALCRSHESDALIGLQKWVNMTFSSFFTDENHNASNAGDLGPFSWITGLVYQAEGQYEMAAAHFTNLRQAEE</sequence>
<evidence type="ECO:0000313" key="1">
    <source>
        <dbReference type="EMBL" id="KAH7866617.1"/>
    </source>
</evidence>
<evidence type="ECO:0000313" key="2">
    <source>
        <dbReference type="Proteomes" id="UP000828048"/>
    </source>
</evidence>
<reference evidence="1 2" key="1">
    <citation type="journal article" date="2021" name="Hortic Res">
        <title>High-quality reference genome and annotation aids understanding of berry development for evergreen blueberry (Vaccinium darrowii).</title>
        <authorList>
            <person name="Yu J."/>
            <person name="Hulse-Kemp A.M."/>
            <person name="Babiker E."/>
            <person name="Staton M."/>
        </authorList>
    </citation>
    <scope>NUCLEOTIDE SEQUENCE [LARGE SCALE GENOMIC DNA]</scope>
    <source>
        <strain evidence="2">cv. NJ 8807/NJ 8810</strain>
        <tissue evidence="1">Young leaf</tissue>
    </source>
</reference>
<comment type="caution">
    <text evidence="1">The sequence shown here is derived from an EMBL/GenBank/DDBJ whole genome shotgun (WGS) entry which is preliminary data.</text>
</comment>
<dbReference type="EMBL" id="CM037159">
    <property type="protein sequence ID" value="KAH7866617.1"/>
    <property type="molecule type" value="Genomic_DNA"/>
</dbReference>
<protein>
    <submittedName>
        <fullName evidence="1">Uncharacterized protein</fullName>
    </submittedName>
</protein>
<organism evidence="1 2">
    <name type="scientific">Vaccinium darrowii</name>
    <dbReference type="NCBI Taxonomy" id="229202"/>
    <lineage>
        <taxon>Eukaryota</taxon>
        <taxon>Viridiplantae</taxon>
        <taxon>Streptophyta</taxon>
        <taxon>Embryophyta</taxon>
        <taxon>Tracheophyta</taxon>
        <taxon>Spermatophyta</taxon>
        <taxon>Magnoliopsida</taxon>
        <taxon>eudicotyledons</taxon>
        <taxon>Gunneridae</taxon>
        <taxon>Pentapetalae</taxon>
        <taxon>asterids</taxon>
        <taxon>Ericales</taxon>
        <taxon>Ericaceae</taxon>
        <taxon>Vaccinioideae</taxon>
        <taxon>Vaccinieae</taxon>
        <taxon>Vaccinium</taxon>
    </lineage>
</organism>
<accession>A0ACB7ZL70</accession>
<proteinExistence type="predicted"/>
<keyword evidence="2" id="KW-1185">Reference proteome</keyword>
<name>A0ACB7ZL70_9ERIC</name>